<comment type="caution">
    <text evidence="1">The sequence shown here is derived from an EMBL/GenBank/DDBJ whole genome shotgun (WGS) entry which is preliminary data.</text>
</comment>
<proteinExistence type="predicted"/>
<name>A0A8H4VJI4_9AGAR</name>
<organism evidence="1 2">
    <name type="scientific">Agrocybe pediades</name>
    <dbReference type="NCBI Taxonomy" id="84607"/>
    <lineage>
        <taxon>Eukaryota</taxon>
        <taxon>Fungi</taxon>
        <taxon>Dikarya</taxon>
        <taxon>Basidiomycota</taxon>
        <taxon>Agaricomycotina</taxon>
        <taxon>Agaricomycetes</taxon>
        <taxon>Agaricomycetidae</taxon>
        <taxon>Agaricales</taxon>
        <taxon>Agaricineae</taxon>
        <taxon>Strophariaceae</taxon>
        <taxon>Agrocybe</taxon>
    </lineage>
</organism>
<reference evidence="1 2" key="1">
    <citation type="submission" date="2019-12" db="EMBL/GenBank/DDBJ databases">
        <authorList>
            <person name="Floudas D."/>
            <person name="Bentzer J."/>
            <person name="Ahren D."/>
            <person name="Johansson T."/>
            <person name="Persson P."/>
            <person name="Tunlid A."/>
        </authorList>
    </citation>
    <scope>NUCLEOTIDE SEQUENCE [LARGE SCALE GENOMIC DNA]</scope>
    <source>
        <strain evidence="1 2">CBS 102.39</strain>
    </source>
</reference>
<sequence length="517" mass="58340">MTRGPLETVPTAEPKDRYSEVLGKIPPELISAFFQACVAMCAPETATSCTIQLSAVCTTWRDIARSIPQLWTTVSIHAHIIRFTGESHFAVKEWISRSKALSIDLYISSASRGRHLLPTDVKNFRQLLSVLGESSNRWRSVSFDVHTSFIRQLCSIAHGLSQIRSMRYSNRCWESIRTRTFTVTSQIGSLKWKEESSPQKLEIDFALFASLAEVLNIRTDNLIHLDIREMSVKQCLDVIRLSPMLLIFKTRISGIEDTVPSSSSPIVHSVLDSFTIESSWRDDGLDQVLSSLILPRLRTLGLLLMTSTDSLIIEDFLRRSSAPITSMKLCYERKGDELDLAGFKAIAVLTPLLNHLCILFDSWAWDGDGELQANLLKYLVDSGKPKNDDPSYSPPLPQLKNLTYISGMDNFVERGSWISWSLVPGLFPISTPASAVASLRPMKAFITREEVRPQEKYLRQLIPLRRAGIDFGPERNNDIDCMKMNASLRPLQDTDREVVNSWRQGRKTSRSIKSFAI</sequence>
<accession>A0A8H4VJI4</accession>
<keyword evidence="2" id="KW-1185">Reference proteome</keyword>
<dbReference type="EMBL" id="JAACJL010000057">
    <property type="protein sequence ID" value="KAF4612133.1"/>
    <property type="molecule type" value="Genomic_DNA"/>
</dbReference>
<evidence type="ECO:0000313" key="2">
    <source>
        <dbReference type="Proteomes" id="UP000521872"/>
    </source>
</evidence>
<protein>
    <recommendedName>
        <fullName evidence="3">F-box domain-containing protein</fullName>
    </recommendedName>
</protein>
<gene>
    <name evidence="1" type="ORF">D9613_004525</name>
</gene>
<evidence type="ECO:0008006" key="3">
    <source>
        <dbReference type="Google" id="ProtNLM"/>
    </source>
</evidence>
<evidence type="ECO:0000313" key="1">
    <source>
        <dbReference type="EMBL" id="KAF4612133.1"/>
    </source>
</evidence>
<dbReference type="Proteomes" id="UP000521872">
    <property type="component" value="Unassembled WGS sequence"/>
</dbReference>
<dbReference type="AlphaFoldDB" id="A0A8H4VJI4"/>